<dbReference type="GO" id="GO:0003676">
    <property type="term" value="F:nucleic acid binding"/>
    <property type="evidence" value="ECO:0007669"/>
    <property type="project" value="InterPro"/>
</dbReference>
<dbReference type="GO" id="GO:0016787">
    <property type="term" value="F:hydrolase activity"/>
    <property type="evidence" value="ECO:0007669"/>
    <property type="project" value="InterPro"/>
</dbReference>
<dbReference type="AlphaFoldDB" id="A0A0E9RBU1"/>
<accession>A0A0E9RBU1</accession>
<name>A0A0E9RBU1_ANGAN</name>
<evidence type="ECO:0000313" key="1">
    <source>
        <dbReference type="EMBL" id="JAH25793.1"/>
    </source>
</evidence>
<dbReference type="PROSITE" id="PS01070">
    <property type="entry name" value="NUCLEASE_NON_SPEC"/>
    <property type="match status" value="1"/>
</dbReference>
<protein>
    <submittedName>
        <fullName evidence="1">Uncharacterized protein</fullName>
    </submittedName>
</protein>
<reference evidence="1" key="2">
    <citation type="journal article" date="2015" name="Fish Shellfish Immunol.">
        <title>Early steps in the European eel (Anguilla anguilla)-Vibrio vulnificus interaction in the gills: Role of the RtxA13 toxin.</title>
        <authorList>
            <person name="Callol A."/>
            <person name="Pajuelo D."/>
            <person name="Ebbesson L."/>
            <person name="Teles M."/>
            <person name="MacKenzie S."/>
            <person name="Amaro C."/>
        </authorList>
    </citation>
    <scope>NUCLEOTIDE SEQUENCE</scope>
</reference>
<sequence length="67" mass="7280">MGLRAEAGVQEGTFPDRGHIVVVADRQKQGIHMLGVQAQADRGTGDSWNHHTLVGNLTWTCWSGHST</sequence>
<reference evidence="1" key="1">
    <citation type="submission" date="2014-11" db="EMBL/GenBank/DDBJ databases">
        <authorList>
            <person name="Amaro Gonzalez C."/>
        </authorList>
    </citation>
    <scope>NUCLEOTIDE SEQUENCE</scope>
</reference>
<organism evidence="1">
    <name type="scientific">Anguilla anguilla</name>
    <name type="common">European freshwater eel</name>
    <name type="synonym">Muraena anguilla</name>
    <dbReference type="NCBI Taxonomy" id="7936"/>
    <lineage>
        <taxon>Eukaryota</taxon>
        <taxon>Metazoa</taxon>
        <taxon>Chordata</taxon>
        <taxon>Craniata</taxon>
        <taxon>Vertebrata</taxon>
        <taxon>Euteleostomi</taxon>
        <taxon>Actinopterygii</taxon>
        <taxon>Neopterygii</taxon>
        <taxon>Teleostei</taxon>
        <taxon>Anguilliformes</taxon>
        <taxon>Anguillidae</taxon>
        <taxon>Anguilla</taxon>
    </lineage>
</organism>
<dbReference type="GO" id="GO:0046872">
    <property type="term" value="F:metal ion binding"/>
    <property type="evidence" value="ECO:0007669"/>
    <property type="project" value="InterPro"/>
</dbReference>
<dbReference type="EMBL" id="GBXM01082784">
    <property type="protein sequence ID" value="JAH25793.1"/>
    <property type="molecule type" value="Transcribed_RNA"/>
</dbReference>
<proteinExistence type="predicted"/>
<dbReference type="InterPro" id="IPR018524">
    <property type="entry name" value="DNA/RNA_endonuclease_AS"/>
</dbReference>